<dbReference type="Pfam" id="PF03544">
    <property type="entry name" value="TonB_C"/>
    <property type="match status" value="1"/>
</dbReference>
<keyword evidence="4" id="KW-1003">Cell membrane</keyword>
<dbReference type="InterPro" id="IPR051045">
    <property type="entry name" value="TonB-dependent_transducer"/>
</dbReference>
<evidence type="ECO:0000313" key="13">
    <source>
        <dbReference type="Proteomes" id="UP000559626"/>
    </source>
</evidence>
<feature type="transmembrane region" description="Helical" evidence="10">
    <location>
        <begin position="40"/>
        <end position="62"/>
    </location>
</feature>
<dbReference type="GO" id="GO:0055085">
    <property type="term" value="P:transmembrane transport"/>
    <property type="evidence" value="ECO:0007669"/>
    <property type="project" value="InterPro"/>
</dbReference>
<evidence type="ECO:0000256" key="10">
    <source>
        <dbReference type="SAM" id="Phobius"/>
    </source>
</evidence>
<name>A0A7Y0ACV8_9BACT</name>
<comment type="subcellular location">
    <subcellularLocation>
        <location evidence="1">Cell inner membrane</location>
        <topology evidence="1">Single-pass membrane protein</topology>
        <orientation evidence="1">Periplasmic side</orientation>
    </subcellularLocation>
</comment>
<evidence type="ECO:0000256" key="7">
    <source>
        <dbReference type="ARBA" id="ARBA00022927"/>
    </source>
</evidence>
<keyword evidence="5" id="KW-0997">Cell inner membrane</keyword>
<dbReference type="GO" id="GO:0015031">
    <property type="term" value="P:protein transport"/>
    <property type="evidence" value="ECO:0007669"/>
    <property type="project" value="UniProtKB-KW"/>
</dbReference>
<evidence type="ECO:0000256" key="9">
    <source>
        <dbReference type="ARBA" id="ARBA00023136"/>
    </source>
</evidence>
<evidence type="ECO:0000256" key="3">
    <source>
        <dbReference type="ARBA" id="ARBA00022448"/>
    </source>
</evidence>
<dbReference type="RefSeq" id="WP_169530277.1">
    <property type="nucleotide sequence ID" value="NZ_JABBGH010000001.1"/>
</dbReference>
<dbReference type="NCBIfam" id="TIGR01352">
    <property type="entry name" value="tonB_Cterm"/>
    <property type="match status" value="1"/>
</dbReference>
<proteinExistence type="inferred from homology"/>
<evidence type="ECO:0000256" key="1">
    <source>
        <dbReference type="ARBA" id="ARBA00004383"/>
    </source>
</evidence>
<evidence type="ECO:0000256" key="4">
    <source>
        <dbReference type="ARBA" id="ARBA00022475"/>
    </source>
</evidence>
<dbReference type="GO" id="GO:0031992">
    <property type="term" value="F:energy transducer activity"/>
    <property type="evidence" value="ECO:0007669"/>
    <property type="project" value="TreeGrafter"/>
</dbReference>
<keyword evidence="13" id="KW-1185">Reference proteome</keyword>
<evidence type="ECO:0000256" key="8">
    <source>
        <dbReference type="ARBA" id="ARBA00022989"/>
    </source>
</evidence>
<evidence type="ECO:0000256" key="2">
    <source>
        <dbReference type="ARBA" id="ARBA00006555"/>
    </source>
</evidence>
<gene>
    <name evidence="12" type="ORF">HHL22_07335</name>
</gene>
<comment type="caution">
    <text evidence="12">The sequence shown here is derived from an EMBL/GenBank/DDBJ whole genome shotgun (WGS) entry which is preliminary data.</text>
</comment>
<evidence type="ECO:0000259" key="11">
    <source>
        <dbReference type="PROSITE" id="PS52015"/>
    </source>
</evidence>
<dbReference type="InterPro" id="IPR037682">
    <property type="entry name" value="TonB_C"/>
</dbReference>
<dbReference type="Gene3D" id="3.30.1150.10">
    <property type="match status" value="1"/>
</dbReference>
<keyword evidence="6 10" id="KW-0812">Transmembrane</keyword>
<evidence type="ECO:0000256" key="5">
    <source>
        <dbReference type="ARBA" id="ARBA00022519"/>
    </source>
</evidence>
<evidence type="ECO:0000313" key="12">
    <source>
        <dbReference type="EMBL" id="NML65017.1"/>
    </source>
</evidence>
<keyword evidence="3" id="KW-0813">Transport</keyword>
<accession>A0A7Y0ACV8</accession>
<dbReference type="AlphaFoldDB" id="A0A7Y0ACV8"/>
<protein>
    <submittedName>
        <fullName evidence="12">Energy transducer TonB</fullName>
    </submittedName>
</protein>
<keyword evidence="7" id="KW-0653">Protein transport</keyword>
<dbReference type="PANTHER" id="PTHR33446:SF2">
    <property type="entry name" value="PROTEIN TONB"/>
    <property type="match status" value="1"/>
</dbReference>
<dbReference type="PROSITE" id="PS52015">
    <property type="entry name" value="TONB_CTD"/>
    <property type="match status" value="1"/>
</dbReference>
<feature type="domain" description="TonB C-terminal" evidence="11">
    <location>
        <begin position="152"/>
        <end position="243"/>
    </location>
</feature>
<sequence>MSKSRVSRLARYGLPVMALGACPLPSYALADNYISQLLGSLLFIVAGGVAAIAALSALLALVAGSAATSRKSAVVAALALGAALLLKPAPSYIFHPEDATAQVPHPFGLVMQPDTTDTPTPIPALRDYDPAADSTHFDKYYTYISSMPQLVGGKTEAIQFVQKYLRYPADARQHEITGTVVVSFVVDEAGEVHDTRIVRGLGYGCDEEALRVVRGLPTFQNNAAAPVQLTWMFSFRPPELPVQ</sequence>
<dbReference type="SUPFAM" id="SSF74653">
    <property type="entry name" value="TolA/TonB C-terminal domain"/>
    <property type="match status" value="1"/>
</dbReference>
<comment type="similarity">
    <text evidence="2">Belongs to the TonB family.</text>
</comment>
<keyword evidence="9 10" id="KW-0472">Membrane</keyword>
<keyword evidence="8 10" id="KW-1133">Transmembrane helix</keyword>
<reference evidence="12 13" key="1">
    <citation type="submission" date="2020-04" db="EMBL/GenBank/DDBJ databases">
        <title>Hymenobacter polaris sp. nov., isolated from Arctic soil.</title>
        <authorList>
            <person name="Dahal R.H."/>
        </authorList>
    </citation>
    <scope>NUCLEOTIDE SEQUENCE [LARGE SCALE GENOMIC DNA]</scope>
    <source>
        <strain evidence="12 13">RP-2-7</strain>
    </source>
</reference>
<dbReference type="PANTHER" id="PTHR33446">
    <property type="entry name" value="PROTEIN TONB-RELATED"/>
    <property type="match status" value="1"/>
</dbReference>
<dbReference type="GO" id="GO:0098797">
    <property type="term" value="C:plasma membrane protein complex"/>
    <property type="evidence" value="ECO:0007669"/>
    <property type="project" value="TreeGrafter"/>
</dbReference>
<dbReference type="InterPro" id="IPR006260">
    <property type="entry name" value="TonB/TolA_C"/>
</dbReference>
<organism evidence="12 13">
    <name type="scientific">Hymenobacter polaris</name>
    <dbReference type="NCBI Taxonomy" id="2682546"/>
    <lineage>
        <taxon>Bacteria</taxon>
        <taxon>Pseudomonadati</taxon>
        <taxon>Bacteroidota</taxon>
        <taxon>Cytophagia</taxon>
        <taxon>Cytophagales</taxon>
        <taxon>Hymenobacteraceae</taxon>
        <taxon>Hymenobacter</taxon>
    </lineage>
</organism>
<dbReference type="Proteomes" id="UP000559626">
    <property type="component" value="Unassembled WGS sequence"/>
</dbReference>
<dbReference type="PROSITE" id="PS51257">
    <property type="entry name" value="PROKAR_LIPOPROTEIN"/>
    <property type="match status" value="1"/>
</dbReference>
<evidence type="ECO:0000256" key="6">
    <source>
        <dbReference type="ARBA" id="ARBA00022692"/>
    </source>
</evidence>
<dbReference type="EMBL" id="JABBGH010000001">
    <property type="protein sequence ID" value="NML65017.1"/>
    <property type="molecule type" value="Genomic_DNA"/>
</dbReference>